<dbReference type="FunFam" id="3.40.50.1000:FF:000001">
    <property type="entry name" value="Phospholipid-transporting ATPase IC"/>
    <property type="match status" value="1"/>
</dbReference>
<dbReference type="InterPro" id="IPR004014">
    <property type="entry name" value="ATPase_P-typ_cation-transptr_N"/>
</dbReference>
<dbReference type="Gene3D" id="3.40.50.1000">
    <property type="entry name" value="HAD superfamily/HAD-like"/>
    <property type="match status" value="1"/>
</dbReference>
<dbReference type="SMART" id="SM00831">
    <property type="entry name" value="Cation_ATPase_N"/>
    <property type="match status" value="1"/>
</dbReference>
<dbReference type="SUPFAM" id="SSF81653">
    <property type="entry name" value="Calcium ATPase, transduction domain A"/>
    <property type="match status" value="1"/>
</dbReference>
<dbReference type="InterPro" id="IPR044492">
    <property type="entry name" value="P_typ_ATPase_HD_dom"/>
</dbReference>
<dbReference type="GO" id="GO:0005524">
    <property type="term" value="F:ATP binding"/>
    <property type="evidence" value="ECO:0007669"/>
    <property type="project" value="UniProtKB-KW"/>
</dbReference>
<dbReference type="OrthoDB" id="9813266at2"/>
<dbReference type="SUPFAM" id="SSF56784">
    <property type="entry name" value="HAD-like"/>
    <property type="match status" value="1"/>
</dbReference>
<reference evidence="10" key="1">
    <citation type="submission" date="2018-06" db="EMBL/GenBank/DDBJ databases">
        <title>Complete genome sequences of Mycoplasma anatis, M. anseris and M. cloacale type strains.</title>
        <authorList>
            <person name="Grozner D."/>
            <person name="Forro B."/>
            <person name="Sulyok K.M."/>
            <person name="Marton S."/>
            <person name="Kreizinger Z."/>
            <person name="Banyai K."/>
            <person name="Gyuranecz M."/>
        </authorList>
    </citation>
    <scope>NUCLEOTIDE SEQUENCE [LARGE SCALE GENOMIC DNA]</scope>
    <source>
        <strain evidence="10">NCTC 10199</strain>
    </source>
</reference>
<evidence type="ECO:0000256" key="8">
    <source>
        <dbReference type="ARBA" id="ARBA00023136"/>
    </source>
</evidence>
<dbReference type="PRINTS" id="PR00119">
    <property type="entry name" value="CATATPASE"/>
</dbReference>
<dbReference type="PROSITE" id="PS00154">
    <property type="entry name" value="ATPASE_E1_E2"/>
    <property type="match status" value="1"/>
</dbReference>
<keyword evidence="3" id="KW-0812">Transmembrane</keyword>
<comment type="subcellular location">
    <subcellularLocation>
        <location evidence="1">Membrane</location>
        <topology evidence="1">Multi-pass membrane protein</topology>
    </subcellularLocation>
</comment>
<dbReference type="AlphaFoldDB" id="A0A2Z4LMF9"/>
<dbReference type="Pfam" id="PF00122">
    <property type="entry name" value="E1-E2_ATPase"/>
    <property type="match status" value="1"/>
</dbReference>
<keyword evidence="7" id="KW-1133">Transmembrane helix</keyword>
<dbReference type="FunFam" id="3.40.50.1000:FF:000028">
    <property type="entry name" value="Calcium-transporting P-type ATPase, putative"/>
    <property type="match status" value="1"/>
</dbReference>
<dbReference type="Proteomes" id="UP000249865">
    <property type="component" value="Chromosome"/>
</dbReference>
<evidence type="ECO:0000256" key="7">
    <source>
        <dbReference type="ARBA" id="ARBA00022989"/>
    </source>
</evidence>
<organism evidence="9 10">
    <name type="scientific">Metamycoplasma cloacale</name>
    <dbReference type="NCBI Taxonomy" id="92401"/>
    <lineage>
        <taxon>Bacteria</taxon>
        <taxon>Bacillati</taxon>
        <taxon>Mycoplasmatota</taxon>
        <taxon>Mycoplasmoidales</taxon>
        <taxon>Metamycoplasmataceae</taxon>
        <taxon>Metamycoplasma</taxon>
    </lineage>
</organism>
<name>A0A2Z4LMF9_9BACT</name>
<sequence length="968" mass="106680">MKKNKTSTEVKTKVDVSSYIDTNIETGLTSLQASERQNVFGLNQLQESKKKNLFLIYLEQFKDLLVIILMCATLLSYILAIVHGVQNKWQASSELTISFIEPTIILFVVLTNSLVGAIQEVKSQKAIDALKKLTPLKAKVIRDGNLITINSNEITIGDIVFLEPGDVVPADGYLIKSSNLTAIESSLTGESLPSSKDANVTRDLNIPLAERKFALYSSSIIATGTAYFVVTAIGVDTEIGKIAQSTDKQKATESPLQMKINKLGKIFAITGIVLFGLSVITQIIMQAISSTEALKTDVFWSTTIINGVSLAVAAIPEGLIAFSSIILAIGVQRMAKRNAIVKDLMAVESLGSCAVICSDKTGTLTQNKMTVVDLYLKNQQPMSITSWNNNYLEMVEFAALCTEANLVYKDNQAIETGDPTEVALLYLLENHSGYKTKRDLENSYPRLLSLPFDSDRKLMTSINLIDNQAIAIVKGAPDVLLNKCNNLDELTKNNILDINNEWANKAYRVLAIAKKHIPNDKLEQFKALPIQDQFNVLENNLEFIGLIAMIDPPRESSKIAIAECKSAGIKPIMITGDNINTAIAIAKDLGIYQDGDLALTGLELAKLSDEELYQNIEKYSVYARVVPEDKLRIVKAWQSKHQIVAMTGDGVNDAPALKAAEIGCAMGITGTEASKQAADMILSDDNFATVVHAVENGRSIYQKIKNVIQNLLITSVAEIILVFLGLIIFKAIYKQTIDAILAADPKFEFYILSASQLLWINLFTHGFPAIALGLQDSKENYMNRRPISKFESIFANNMGINVLWQGILIGVLSMVGFYLGAEWAIKHDNPLNFVKTGSSVAFLILGIAATFNAINLMSKKPIIISNPFFYWRVYASVIFSLAFLLLVALVSDIARVFKTYEAFAQSLTLLAYGLGLPFVIVPIYFVHKVVLLLIENKKKITQKINKFELVLPPKKVLEKLNKSKMLNK</sequence>
<keyword evidence="6" id="KW-1278">Translocase</keyword>
<dbReference type="Gene3D" id="2.70.150.10">
    <property type="entry name" value="Calcium-transporting ATPase, cytoplasmic transduction domain A"/>
    <property type="match status" value="1"/>
</dbReference>
<evidence type="ECO:0000313" key="10">
    <source>
        <dbReference type="Proteomes" id="UP000249865"/>
    </source>
</evidence>
<dbReference type="InterPro" id="IPR018303">
    <property type="entry name" value="ATPase_P-typ_P_site"/>
</dbReference>
<dbReference type="Pfam" id="PF13246">
    <property type="entry name" value="Cation_ATPase"/>
    <property type="match status" value="1"/>
</dbReference>
<protein>
    <submittedName>
        <fullName evidence="9">Cation-translocating P-type ATPase</fullName>
    </submittedName>
</protein>
<keyword evidence="5" id="KW-0067">ATP-binding</keyword>
<dbReference type="GO" id="GO:0016887">
    <property type="term" value="F:ATP hydrolysis activity"/>
    <property type="evidence" value="ECO:0007669"/>
    <property type="project" value="InterPro"/>
</dbReference>
<proteinExistence type="inferred from homology"/>
<dbReference type="InterPro" id="IPR023298">
    <property type="entry name" value="ATPase_P-typ_TM_dom_sf"/>
</dbReference>
<evidence type="ECO:0000256" key="1">
    <source>
        <dbReference type="ARBA" id="ARBA00004141"/>
    </source>
</evidence>
<accession>A0A2Z4LMF9</accession>
<keyword evidence="4" id="KW-0547">Nucleotide-binding</keyword>
<dbReference type="Pfam" id="PF08282">
    <property type="entry name" value="Hydrolase_3"/>
    <property type="match status" value="1"/>
</dbReference>
<evidence type="ECO:0000256" key="2">
    <source>
        <dbReference type="ARBA" id="ARBA00005675"/>
    </source>
</evidence>
<dbReference type="SFLD" id="SFLDS00003">
    <property type="entry name" value="Haloacid_Dehalogenase"/>
    <property type="match status" value="1"/>
</dbReference>
<keyword evidence="8" id="KW-0472">Membrane</keyword>
<dbReference type="EMBL" id="CP030103">
    <property type="protein sequence ID" value="AWX43011.1"/>
    <property type="molecule type" value="Genomic_DNA"/>
</dbReference>
<dbReference type="InterPro" id="IPR006068">
    <property type="entry name" value="ATPase_P-typ_cation-transptr_C"/>
</dbReference>
<dbReference type="Pfam" id="PF00690">
    <property type="entry name" value="Cation_ATPase_N"/>
    <property type="match status" value="1"/>
</dbReference>
<keyword evidence="10" id="KW-1185">Reference proteome</keyword>
<dbReference type="GO" id="GO:0016020">
    <property type="term" value="C:membrane"/>
    <property type="evidence" value="ECO:0007669"/>
    <property type="project" value="UniProtKB-SubCell"/>
</dbReference>
<dbReference type="NCBIfam" id="TIGR01494">
    <property type="entry name" value="ATPase_P-type"/>
    <property type="match status" value="2"/>
</dbReference>
<gene>
    <name evidence="9" type="ORF">DK849_02255</name>
</gene>
<dbReference type="KEGG" id="mclo:DK849_02255"/>
<dbReference type="Gene3D" id="1.20.1110.10">
    <property type="entry name" value="Calcium-transporting ATPase, transmembrane domain"/>
    <property type="match status" value="1"/>
</dbReference>
<dbReference type="InterPro" id="IPR001757">
    <property type="entry name" value="P_typ_ATPase"/>
</dbReference>
<dbReference type="SUPFAM" id="SSF81665">
    <property type="entry name" value="Calcium ATPase, transmembrane domain M"/>
    <property type="match status" value="1"/>
</dbReference>
<evidence type="ECO:0000256" key="5">
    <source>
        <dbReference type="ARBA" id="ARBA00022840"/>
    </source>
</evidence>
<dbReference type="SFLD" id="SFLDG00002">
    <property type="entry name" value="C1.7:_P-type_atpase_like"/>
    <property type="match status" value="1"/>
</dbReference>
<dbReference type="Pfam" id="PF00689">
    <property type="entry name" value="Cation_ATPase_C"/>
    <property type="match status" value="1"/>
</dbReference>
<evidence type="ECO:0000256" key="3">
    <source>
        <dbReference type="ARBA" id="ARBA00022692"/>
    </source>
</evidence>
<dbReference type="RefSeq" id="WP_029330760.1">
    <property type="nucleotide sequence ID" value="NZ_CP030103.1"/>
</dbReference>
<dbReference type="InterPro" id="IPR023214">
    <property type="entry name" value="HAD_sf"/>
</dbReference>
<evidence type="ECO:0000313" key="9">
    <source>
        <dbReference type="EMBL" id="AWX43011.1"/>
    </source>
</evidence>
<evidence type="ECO:0000256" key="6">
    <source>
        <dbReference type="ARBA" id="ARBA00022967"/>
    </source>
</evidence>
<dbReference type="PANTHER" id="PTHR42861">
    <property type="entry name" value="CALCIUM-TRANSPORTING ATPASE"/>
    <property type="match status" value="1"/>
</dbReference>
<dbReference type="Gene3D" id="3.40.1110.10">
    <property type="entry name" value="Calcium-transporting ATPase, cytoplasmic domain N"/>
    <property type="match status" value="1"/>
</dbReference>
<dbReference type="InterPro" id="IPR023299">
    <property type="entry name" value="ATPase_P-typ_cyto_dom_N"/>
</dbReference>
<evidence type="ECO:0000256" key="4">
    <source>
        <dbReference type="ARBA" id="ARBA00022741"/>
    </source>
</evidence>
<dbReference type="SFLD" id="SFLDF00027">
    <property type="entry name" value="p-type_atpase"/>
    <property type="match status" value="1"/>
</dbReference>
<dbReference type="InterPro" id="IPR008250">
    <property type="entry name" value="ATPase_P-typ_transduc_dom_A_sf"/>
</dbReference>
<dbReference type="InterPro" id="IPR036412">
    <property type="entry name" value="HAD-like_sf"/>
</dbReference>
<dbReference type="PRINTS" id="PR00120">
    <property type="entry name" value="HATPASE"/>
</dbReference>
<comment type="similarity">
    <text evidence="2">Belongs to the cation transport ATPase (P-type) (TC 3.A.3) family. Type IIA subfamily.</text>
</comment>
<dbReference type="InterPro" id="IPR059000">
    <property type="entry name" value="ATPase_P-type_domA"/>
</dbReference>